<evidence type="ECO:0000259" key="2">
    <source>
        <dbReference type="Pfam" id="PF19076"/>
    </source>
</evidence>
<reference evidence="3 4" key="1">
    <citation type="submission" date="2015-01" db="EMBL/GenBank/DDBJ databases">
        <authorList>
            <person name="Pelicic Vladimir"/>
        </authorList>
    </citation>
    <scope>NUCLEOTIDE SEQUENCE [LARGE SCALE GENOMIC DNA]</scope>
    <source>
        <strain evidence="3 4">2908</strain>
    </source>
</reference>
<feature type="domain" description="CshA" evidence="2">
    <location>
        <begin position="1414"/>
        <end position="1513"/>
    </location>
</feature>
<feature type="domain" description="CshA" evidence="2">
    <location>
        <begin position="1821"/>
        <end position="1911"/>
    </location>
</feature>
<feature type="domain" description="CshA" evidence="2">
    <location>
        <begin position="1616"/>
        <end position="1715"/>
    </location>
</feature>
<dbReference type="InterPro" id="IPR026395">
    <property type="entry name" value="CshA_fibril"/>
</dbReference>
<feature type="region of interest" description="Disordered" evidence="1">
    <location>
        <begin position="310"/>
        <end position="351"/>
    </location>
</feature>
<gene>
    <name evidence="3" type="ORF">SSV_0790</name>
</gene>
<feature type="domain" description="CshA" evidence="2">
    <location>
        <begin position="909"/>
        <end position="1008"/>
    </location>
</feature>
<dbReference type="NCBIfam" id="TIGR04225">
    <property type="entry name" value="CshA_fibril_rpt"/>
    <property type="match status" value="19"/>
</dbReference>
<feature type="domain" description="CshA" evidence="2">
    <location>
        <begin position="1010"/>
        <end position="1109"/>
    </location>
</feature>
<feature type="region of interest" description="Disordered" evidence="1">
    <location>
        <begin position="95"/>
        <end position="129"/>
    </location>
</feature>
<feature type="region of interest" description="Disordered" evidence="1">
    <location>
        <begin position="949"/>
        <end position="971"/>
    </location>
</feature>
<dbReference type="EMBL" id="CDMW01000001">
    <property type="protein sequence ID" value="CEL90093.1"/>
    <property type="molecule type" value="Genomic_DNA"/>
</dbReference>
<protein>
    <submittedName>
        <fullName evidence="3">CshA-type fibril repeat protein</fullName>
    </submittedName>
</protein>
<dbReference type="Proteomes" id="UP000183504">
    <property type="component" value="Unassembled WGS sequence"/>
</dbReference>
<organism evidence="3 4">
    <name type="scientific">Streptococcus sanguinis</name>
    <dbReference type="NCBI Taxonomy" id="1305"/>
    <lineage>
        <taxon>Bacteria</taxon>
        <taxon>Bacillati</taxon>
        <taxon>Bacillota</taxon>
        <taxon>Bacilli</taxon>
        <taxon>Lactobacillales</taxon>
        <taxon>Streptococcaceae</taxon>
        <taxon>Streptococcus</taxon>
    </lineage>
</organism>
<feature type="domain" description="CshA" evidence="2">
    <location>
        <begin position="1313"/>
        <end position="1412"/>
    </location>
</feature>
<evidence type="ECO:0000313" key="4">
    <source>
        <dbReference type="Proteomes" id="UP000183504"/>
    </source>
</evidence>
<feature type="domain" description="CshA" evidence="2">
    <location>
        <begin position="303"/>
        <end position="402"/>
    </location>
</feature>
<feature type="compositionally biased region" description="Polar residues" evidence="1">
    <location>
        <begin position="759"/>
        <end position="775"/>
    </location>
</feature>
<feature type="compositionally biased region" description="Low complexity" evidence="1">
    <location>
        <begin position="1113"/>
        <end position="1124"/>
    </location>
</feature>
<name>A0A0B7GPE7_STRSA</name>
<accession>A0A0B7GPE7</accession>
<feature type="domain" description="CshA" evidence="2">
    <location>
        <begin position="707"/>
        <end position="805"/>
    </location>
</feature>
<dbReference type="Pfam" id="PF19076">
    <property type="entry name" value="CshA_repeat"/>
    <property type="match status" value="19"/>
</dbReference>
<feature type="domain" description="CshA" evidence="2">
    <location>
        <begin position="101"/>
        <end position="199"/>
    </location>
</feature>
<feature type="domain" description="CshA" evidence="2">
    <location>
        <begin position="506"/>
        <end position="604"/>
    </location>
</feature>
<feature type="region of interest" description="Disordered" evidence="1">
    <location>
        <begin position="1819"/>
        <end position="1839"/>
    </location>
</feature>
<feature type="compositionally biased region" description="Polar residues" evidence="1">
    <location>
        <begin position="310"/>
        <end position="332"/>
    </location>
</feature>
<evidence type="ECO:0000313" key="3">
    <source>
        <dbReference type="EMBL" id="CEL90093.1"/>
    </source>
</evidence>
<feature type="domain" description="CshA" evidence="2">
    <location>
        <begin position="1718"/>
        <end position="1816"/>
    </location>
</feature>
<sequence length="1918" mass="201187">MTPTGTNVTSTGPQGLPQTGTSTFQGGDPLVPIDETAEPTFEDGSKKKAISGQGTYTIAQDGTVTFTPEKQFVGKPDPITVKRVDKNGTPVTATYSPEFTKVTPTGTNVTSTGPQGLPQTGTSTFQGGDPLVPIDEAVEPTFEDGRKEKTIPGQGTYTIAPDGTVTFTPEKQFVGTPDPITVKRVDKNVTPVTATYSPEFTKVTPTGTGDKTEGLQGQVQEGHVTFTPGHASVPFPAETTPLFDNGLTVKEVLNVGKFEVDANGKVTFTPDKQFKGTTPELTLIRADVNGTPVTVKYQAVVKEVVPTGTNITSTGEQGRPQTGKPNFVSSTPGVPLDNDTPATFDDGSKRKEVPNVGIFEVTSDGSVTFTPDKQYVGTPDPVVVKRVDKNGTPVTAKYTPTVEKVTPRATGAQTEGLQGQVQKGKVTFEAGSPQVGFPTDSTPVFDTGTNVKEIAKVGKFEVDAEGNVTFTPVKSFVGKTPEVELSHTDVNGTAAKANYQATVTAVTPTGTGDKTEGLQGQIQKGHVTFRPGHELVPFPAGSTPLFGNGKNIKEIPNIGKFEVDADGIVTFTPDKQFKGETPELGIIRVDVNGTPVTVKYQAVVKEVTPTGTTVTSTGPQGIPQTGTPIFKAADPLVPIDETVEPTFDDGSKKKVIPGQGTYTITPDGVVTFTPEKQFVGKPDPITVKRVDKNGTQVTATYSPEFTKVTPTGTTATSTGPQGVPQTGTPTFAGGDPLVPIDETVEPTFADGSKKKTIPGQGTYTITPDGSVTFTPDKQFVGKPDPITVKRVDKNGTPVTATYSPEFTKVTPTGTGTKTEGLQGQVQEGQVTFTPGHDSVPFPADSTPLFDNNSTVKEVPNVGKFEVDADGKVTFTPNKQFKGETPELELTRTDANGTSVTIKYQAVVKEVTPTGTTSTSTGPQGRPQIGKPNFVGGNPDVPLDNDTPATFDDGSKRKEVPNVGTFEVSPDGSVTFTPDKQFVGTPDPVVVKRVDKNGTPVTAKYTPTVEKVTPTAKGAQTEGLQGQVQKGKITFEAGSPQVGFPENSTPVFDTGTNLKEIAKVGKFEVDGEGNITFTPVKTFVGKTPEIELSRADVNGTVAKANYQATVTAVTPTGTTSSSTGPQGRPQIGKPNFVSGNPDVPMDNDTPATFDDGSKRKVVPNVGIFEVAPDGSVTFTPDKQFVGTPDPVVVKRVDKNGTPVTAKYTPTVEKVTPTGTAATSTGPQGLPQTGTPTFTGGNPLVPIDDSVEPSFDDGSKKKTIPGQGTYTITPDGAVTFAPDKQFVGSPDPVTVKRVDKNGTPVTATYSPEFTKVTPTGTGTKTEGLQGQVQEGKVTFTLGHDSVPFPADSTPLFDNGSSVKEVPNVGKFEVDADGKVTFTPDKQFKGETPELELTRTDINGTPVTVKYQAVVKEVTPTGTTSTSTGPQGRPQIGKPNFVGGDPNVPLDDDTPATFEDGSKRKEVPNVGTFEVAPDGSVTFTPDKQYVGTPDPVVVKRVDKNGTPVTAKYTPTVEKVTPTGTAATSTGPQGLPQTGTPTFTGGNPLVPIDDSVEPSFDDGSKKKVIPGQGTYTITPDGAVTFTPDKQFVGKPDPITVKRVDKNGTPVTATYSPEFIKVTPTGTGTKTEGLQGQVQKGQVTFTPGHKLVPFPAGSTPLFGNGKNIKEVPNVGKFEVDADNKVTFTPIKQFKGETSELGLIRLDANGTPVIVKYQAIVKAVVPTGKDTTSTNIKGHVQTGKPVFEAGDPLVPIDETVEPSFEDGSKEKTIPGQGTYTIAPDGTVTFTPEADFLGQGTGVTLVRRDKNGTSVTARYIPTVVEPSTSKDSVSSGRKGQAQTGTPTFEGAIDQAVAPTFADGSIEMVVPGEGTYRFNMLGAVTFVPEADFVGTARGVVVKRSDIYGNAVTATYTPTVLGSTWEQ</sequence>
<feature type="domain" description="CshA" evidence="2">
    <location>
        <begin position="1112"/>
        <end position="1210"/>
    </location>
</feature>
<feature type="domain" description="CshA" evidence="2">
    <location>
        <begin position="1515"/>
        <end position="1613"/>
    </location>
</feature>
<feature type="domain" description="CshA" evidence="2">
    <location>
        <begin position="202"/>
        <end position="301"/>
    </location>
</feature>
<feature type="domain" description="CshA" evidence="2">
    <location>
        <begin position="2"/>
        <end position="98"/>
    </location>
</feature>
<feature type="domain" description="CshA" evidence="2">
    <location>
        <begin position="606"/>
        <end position="704"/>
    </location>
</feature>
<feature type="compositionally biased region" description="Polar residues" evidence="1">
    <location>
        <begin position="1"/>
        <end position="25"/>
    </location>
</feature>
<feature type="region of interest" description="Disordered" evidence="1">
    <location>
        <begin position="1113"/>
        <end position="1157"/>
    </location>
</feature>
<feature type="region of interest" description="Disordered" evidence="1">
    <location>
        <begin position="1"/>
        <end position="48"/>
    </location>
</feature>
<feature type="domain" description="CshA" evidence="2">
    <location>
        <begin position="404"/>
        <end position="503"/>
    </location>
</feature>
<feature type="domain" description="CshA" evidence="2">
    <location>
        <begin position="1212"/>
        <end position="1310"/>
    </location>
</feature>
<feature type="domain" description="CshA" evidence="2">
    <location>
        <begin position="808"/>
        <end position="907"/>
    </location>
</feature>
<proteinExistence type="predicted"/>
<feature type="region of interest" description="Disordered" evidence="1">
    <location>
        <begin position="749"/>
        <end position="778"/>
    </location>
</feature>
<evidence type="ECO:0000256" key="1">
    <source>
        <dbReference type="SAM" id="MobiDB-lite"/>
    </source>
</evidence>
<feature type="compositionally biased region" description="Polar residues" evidence="1">
    <location>
        <begin position="95"/>
        <end position="126"/>
    </location>
</feature>